<evidence type="ECO:0000259" key="1">
    <source>
        <dbReference type="PROSITE" id="PS51186"/>
    </source>
</evidence>
<dbReference type="EMBL" id="BK014892">
    <property type="protein sequence ID" value="DAD80930.1"/>
    <property type="molecule type" value="Genomic_DNA"/>
</dbReference>
<feature type="domain" description="N-acetyltransferase" evidence="1">
    <location>
        <begin position="1"/>
        <end position="146"/>
    </location>
</feature>
<dbReference type="Pfam" id="PF00583">
    <property type="entry name" value="Acetyltransf_1"/>
    <property type="match status" value="1"/>
</dbReference>
<reference evidence="2" key="1">
    <citation type="journal article" date="2021" name="Proc. Natl. Acad. Sci. U.S.A.">
        <title>A Catalog of Tens of Thousands of Viruses from Human Metagenomes Reveals Hidden Associations with Chronic Diseases.</title>
        <authorList>
            <person name="Tisza M.J."/>
            <person name="Buck C.B."/>
        </authorList>
    </citation>
    <scope>NUCLEOTIDE SEQUENCE</scope>
    <source>
        <strain evidence="2">Ct9P15</strain>
    </source>
</reference>
<sequence>MEIRRTTWAETFARPEFQQIIKDYAEESGSPFMRGAPNPDEYITAEKVGAVIPIGAFDDGRIVGGVNIMIHRIPHYREVLASVESIFLAKEYRRGTAGLRLLHEAEKVAREAGAQVLMVGTRCGSRFEELCRRLYTPVNTVFQVRL</sequence>
<evidence type="ECO:0000313" key="2">
    <source>
        <dbReference type="EMBL" id="DAD80930.1"/>
    </source>
</evidence>
<dbReference type="CDD" id="cd04301">
    <property type="entry name" value="NAT_SF"/>
    <property type="match status" value="1"/>
</dbReference>
<accession>A0A8S5MFC9</accession>
<name>A0A8S5MFC9_9CAUD</name>
<dbReference type="PROSITE" id="PS51186">
    <property type="entry name" value="GNAT"/>
    <property type="match status" value="1"/>
</dbReference>
<organism evidence="2">
    <name type="scientific">Podoviridae sp. ct9P15</name>
    <dbReference type="NCBI Taxonomy" id="2826543"/>
    <lineage>
        <taxon>Viruses</taxon>
        <taxon>Duplodnaviria</taxon>
        <taxon>Heunggongvirae</taxon>
        <taxon>Uroviricota</taxon>
        <taxon>Caudoviricetes</taxon>
    </lineage>
</organism>
<dbReference type="SUPFAM" id="SSF55729">
    <property type="entry name" value="Acyl-CoA N-acyltransferases (Nat)"/>
    <property type="match status" value="1"/>
</dbReference>
<dbReference type="InterPro" id="IPR000182">
    <property type="entry name" value="GNAT_dom"/>
</dbReference>
<dbReference type="GO" id="GO:0016747">
    <property type="term" value="F:acyltransferase activity, transferring groups other than amino-acyl groups"/>
    <property type="evidence" value="ECO:0007669"/>
    <property type="project" value="InterPro"/>
</dbReference>
<protein>
    <submittedName>
        <fullName evidence="2">Acetyltransferase domain containing protein</fullName>
    </submittedName>
</protein>
<proteinExistence type="predicted"/>
<dbReference type="InterPro" id="IPR016181">
    <property type="entry name" value="Acyl_CoA_acyltransferase"/>
</dbReference>
<dbReference type="Gene3D" id="3.40.630.30">
    <property type="match status" value="1"/>
</dbReference>